<keyword evidence="7 9" id="KW-0573">Peptidoglycan synthesis</keyword>
<dbReference type="UniPathway" id="UPA00219"/>
<dbReference type="GO" id="GO:0071555">
    <property type="term" value="P:cell wall organization"/>
    <property type="evidence" value="ECO:0007669"/>
    <property type="project" value="UniProtKB-UniRule"/>
</dbReference>
<dbReference type="Pfam" id="PF03734">
    <property type="entry name" value="YkuD"/>
    <property type="match status" value="1"/>
</dbReference>
<proteinExistence type="inferred from homology"/>
<evidence type="ECO:0000259" key="11">
    <source>
        <dbReference type="PROSITE" id="PS52029"/>
    </source>
</evidence>
<keyword evidence="4" id="KW-0808">Transferase</keyword>
<comment type="caution">
    <text evidence="12">The sequence shown here is derived from an EMBL/GenBank/DDBJ whole genome shotgun (WGS) entry which is preliminary data.</text>
</comment>
<evidence type="ECO:0000256" key="5">
    <source>
        <dbReference type="ARBA" id="ARBA00022801"/>
    </source>
</evidence>
<dbReference type="GO" id="GO:0071972">
    <property type="term" value="F:peptidoglycan L,D-transpeptidase activity"/>
    <property type="evidence" value="ECO:0007669"/>
    <property type="project" value="TreeGrafter"/>
</dbReference>
<evidence type="ECO:0000313" key="13">
    <source>
        <dbReference type="Proteomes" id="UP000327108"/>
    </source>
</evidence>
<dbReference type="InterPro" id="IPR050979">
    <property type="entry name" value="LD-transpeptidase"/>
</dbReference>
<keyword evidence="3" id="KW-0328">Glycosyltransferase</keyword>
<evidence type="ECO:0000256" key="1">
    <source>
        <dbReference type="ARBA" id="ARBA00004752"/>
    </source>
</evidence>
<gene>
    <name evidence="12" type="ORF">F3W84_23125</name>
</gene>
<dbReference type="InterPro" id="IPR038063">
    <property type="entry name" value="Transpep_catalytic_dom"/>
</dbReference>
<keyword evidence="8 9" id="KW-0961">Cell wall biogenesis/degradation</keyword>
<dbReference type="Proteomes" id="UP000327108">
    <property type="component" value="Unassembled WGS sequence"/>
</dbReference>
<evidence type="ECO:0000313" key="12">
    <source>
        <dbReference type="EMBL" id="KAA9353311.1"/>
    </source>
</evidence>
<evidence type="ECO:0000256" key="8">
    <source>
        <dbReference type="ARBA" id="ARBA00023316"/>
    </source>
</evidence>
<feature type="signal peptide" evidence="10">
    <location>
        <begin position="1"/>
        <end position="38"/>
    </location>
</feature>
<evidence type="ECO:0000256" key="10">
    <source>
        <dbReference type="SAM" id="SignalP"/>
    </source>
</evidence>
<sequence>MARGHLGYWALTTQNQKGRTAASVARLLLISLLPLVVAACTTTSSDSPIAVTMPETVAVAPQPVAAAPVVEPLPEPEVQTAKSEYEVMYGAVNDGGNQIAALDLSKIAERNLRKQVNYKTSHPVGTIIVDPYARYLYLVQPGGKAMRYSVGVGRAGLTFSGEAKVAYKAQWPRWTPTQNMIKRNPDHYAKYAKGLEGGIRNPLGARALYLYRDGKDTLYRIHGTNEPWSVGKAASSGCIRLFNQDILDLHKRVSSGSRVVVLDKSQSRAQSSEGES</sequence>
<dbReference type="InterPro" id="IPR005490">
    <property type="entry name" value="LD_TPept_cat_dom"/>
</dbReference>
<dbReference type="GO" id="GO:0008360">
    <property type="term" value="P:regulation of cell shape"/>
    <property type="evidence" value="ECO:0007669"/>
    <property type="project" value="UniProtKB-UniRule"/>
</dbReference>
<dbReference type="PANTHER" id="PTHR30582:SF24">
    <property type="entry name" value="L,D-TRANSPEPTIDASE ERFK_SRFK-RELATED"/>
    <property type="match status" value="1"/>
</dbReference>
<organism evidence="12 13">
    <name type="scientific">Ochrobactrum quorumnocens</name>
    <dbReference type="NCBI Taxonomy" id="271865"/>
    <lineage>
        <taxon>Bacteria</taxon>
        <taxon>Pseudomonadati</taxon>
        <taxon>Pseudomonadota</taxon>
        <taxon>Alphaproteobacteria</taxon>
        <taxon>Hyphomicrobiales</taxon>
        <taxon>Brucellaceae</taxon>
        <taxon>Brucella/Ochrobactrum group</taxon>
        <taxon>Ochrobactrum</taxon>
    </lineage>
</organism>
<dbReference type="CDD" id="cd16913">
    <property type="entry name" value="YkuD_like"/>
    <property type="match status" value="1"/>
</dbReference>
<dbReference type="GO" id="GO:0005576">
    <property type="term" value="C:extracellular region"/>
    <property type="evidence" value="ECO:0007669"/>
    <property type="project" value="TreeGrafter"/>
</dbReference>
<evidence type="ECO:0000256" key="6">
    <source>
        <dbReference type="ARBA" id="ARBA00022960"/>
    </source>
</evidence>
<feature type="domain" description="L,D-TPase catalytic" evidence="11">
    <location>
        <begin position="125"/>
        <end position="262"/>
    </location>
</feature>
<dbReference type="PROSITE" id="PS52029">
    <property type="entry name" value="LD_TPASE"/>
    <property type="match status" value="1"/>
</dbReference>
<dbReference type="EMBL" id="VYXQ01000039">
    <property type="protein sequence ID" value="KAA9353311.1"/>
    <property type="molecule type" value="Genomic_DNA"/>
</dbReference>
<feature type="active site" description="Proton donor/acceptor" evidence="9">
    <location>
        <position position="222"/>
    </location>
</feature>
<dbReference type="AlphaFoldDB" id="A0A5N1JJ14"/>
<protein>
    <submittedName>
        <fullName evidence="12">L,D-transpeptidase</fullName>
    </submittedName>
</protein>
<comment type="similarity">
    <text evidence="2">Belongs to the YkuD family.</text>
</comment>
<dbReference type="PANTHER" id="PTHR30582">
    <property type="entry name" value="L,D-TRANSPEPTIDASE"/>
    <property type="match status" value="1"/>
</dbReference>
<feature type="active site" description="Nucleophile" evidence="9">
    <location>
        <position position="238"/>
    </location>
</feature>
<evidence type="ECO:0000256" key="2">
    <source>
        <dbReference type="ARBA" id="ARBA00005992"/>
    </source>
</evidence>
<dbReference type="FunFam" id="2.40.440.10:FF:000002">
    <property type="entry name" value="L,D-transpeptidase ErfK/SrfK"/>
    <property type="match status" value="1"/>
</dbReference>
<evidence type="ECO:0000256" key="4">
    <source>
        <dbReference type="ARBA" id="ARBA00022679"/>
    </source>
</evidence>
<dbReference type="SUPFAM" id="SSF141523">
    <property type="entry name" value="L,D-transpeptidase catalytic domain-like"/>
    <property type="match status" value="1"/>
</dbReference>
<keyword evidence="13" id="KW-1185">Reference proteome</keyword>
<feature type="chain" id="PRO_5024331651" evidence="10">
    <location>
        <begin position="39"/>
        <end position="276"/>
    </location>
</feature>
<keyword evidence="6 9" id="KW-0133">Cell shape</keyword>
<dbReference type="GO" id="GO:0016757">
    <property type="term" value="F:glycosyltransferase activity"/>
    <property type="evidence" value="ECO:0007669"/>
    <property type="project" value="UniProtKB-KW"/>
</dbReference>
<comment type="pathway">
    <text evidence="1 9">Cell wall biogenesis; peptidoglycan biosynthesis.</text>
</comment>
<name>A0A5N1JJ14_9HYPH</name>
<keyword evidence="5" id="KW-0378">Hydrolase</keyword>
<accession>A0A5N1JJ14</accession>
<evidence type="ECO:0000256" key="9">
    <source>
        <dbReference type="PROSITE-ProRule" id="PRU01373"/>
    </source>
</evidence>
<dbReference type="GO" id="GO:0018104">
    <property type="term" value="P:peptidoglycan-protein cross-linking"/>
    <property type="evidence" value="ECO:0007669"/>
    <property type="project" value="TreeGrafter"/>
</dbReference>
<evidence type="ECO:0000256" key="7">
    <source>
        <dbReference type="ARBA" id="ARBA00022984"/>
    </source>
</evidence>
<keyword evidence="10" id="KW-0732">Signal</keyword>
<dbReference type="OrthoDB" id="9795305at2"/>
<reference evidence="12 13" key="1">
    <citation type="submission" date="2019-09" db="EMBL/GenBank/DDBJ databases">
        <title>Biological control of the noxious weed angled onion (Allium triquetrum) thwarted by endophytic bacteria in Victoria, Australia.</title>
        <authorList>
            <person name="Tehranchian P."/>
            <person name="Adair R.J."/>
            <person name="Van T.H."/>
            <person name="Morrison P.D."/>
            <person name="Williams H."/>
            <person name="Lawrie A.C."/>
        </authorList>
    </citation>
    <scope>NUCLEOTIDE SEQUENCE [LARGE SCALE GENOMIC DNA]</scope>
    <source>
        <strain evidence="12 13">RPTAtOch1</strain>
    </source>
</reference>
<evidence type="ECO:0000256" key="3">
    <source>
        <dbReference type="ARBA" id="ARBA00022676"/>
    </source>
</evidence>
<dbReference type="Gene3D" id="2.40.440.10">
    <property type="entry name" value="L,D-transpeptidase catalytic domain-like"/>
    <property type="match status" value="1"/>
</dbReference>